<evidence type="ECO:0000313" key="4">
    <source>
        <dbReference type="Proteomes" id="UP000031192"/>
    </source>
</evidence>
<proteinExistence type="predicted"/>
<name>A0A0B4H018_METGA</name>
<accession>A0A0B4H018</accession>
<gene>
    <name evidence="3" type="ORF">MGU_09616</name>
</gene>
<organism evidence="3 4">
    <name type="scientific">Metarhizium guizhouense (strain ARSEF 977)</name>
    <dbReference type="NCBI Taxonomy" id="1276136"/>
    <lineage>
        <taxon>Eukaryota</taxon>
        <taxon>Fungi</taxon>
        <taxon>Dikarya</taxon>
        <taxon>Ascomycota</taxon>
        <taxon>Pezizomycotina</taxon>
        <taxon>Sordariomycetes</taxon>
        <taxon>Hypocreomycetidae</taxon>
        <taxon>Hypocreales</taxon>
        <taxon>Clavicipitaceae</taxon>
        <taxon>Metarhizium</taxon>
    </lineage>
</organism>
<keyword evidence="2" id="KW-0732">Signal</keyword>
<dbReference type="EMBL" id="AZNH01000067">
    <property type="protein sequence ID" value="KID83081.1"/>
    <property type="molecule type" value="Genomic_DNA"/>
</dbReference>
<dbReference type="OrthoDB" id="4938610at2759"/>
<protein>
    <recommendedName>
        <fullName evidence="5">Small secreted protein</fullName>
    </recommendedName>
</protein>
<evidence type="ECO:0000313" key="3">
    <source>
        <dbReference type="EMBL" id="KID83081.1"/>
    </source>
</evidence>
<evidence type="ECO:0000256" key="1">
    <source>
        <dbReference type="SAM" id="MobiDB-lite"/>
    </source>
</evidence>
<dbReference type="Proteomes" id="UP000031192">
    <property type="component" value="Unassembled WGS sequence"/>
</dbReference>
<comment type="caution">
    <text evidence="3">The sequence shown here is derived from an EMBL/GenBank/DDBJ whole genome shotgun (WGS) entry which is preliminary data.</text>
</comment>
<dbReference type="HOGENOM" id="CLU_2015810_0_0_1"/>
<evidence type="ECO:0008006" key="5">
    <source>
        <dbReference type="Google" id="ProtNLM"/>
    </source>
</evidence>
<reference evidence="3 4" key="1">
    <citation type="journal article" date="2014" name="Proc. Natl. Acad. Sci. U.S.A.">
        <title>Trajectory and genomic determinants of fungal-pathogen speciation and host adaptation.</title>
        <authorList>
            <person name="Hu X."/>
            <person name="Xiao G."/>
            <person name="Zheng P."/>
            <person name="Shang Y."/>
            <person name="Su Y."/>
            <person name="Zhang X."/>
            <person name="Liu X."/>
            <person name="Zhan S."/>
            <person name="St Leger R.J."/>
            <person name="Wang C."/>
        </authorList>
    </citation>
    <scope>NUCLEOTIDE SEQUENCE [LARGE SCALE GENOMIC DNA]</scope>
    <source>
        <strain evidence="3 4">ARSEF 977</strain>
    </source>
</reference>
<sequence length="123" mass="13392">MKYFTILAVLSVLATSNPLLRRQEAELVPDSLANSEEVAPCKTPSLELQRAWKQNGCDRTNDEGQDDGTAPESHSPACDEAMDNFVQAWAENNCEEALNAAITNLSTAEDSLDSNIPSSEIIH</sequence>
<keyword evidence="4" id="KW-1185">Reference proteome</keyword>
<feature type="chain" id="PRO_5002089284" description="Small secreted protein" evidence="2">
    <location>
        <begin position="17"/>
        <end position="123"/>
    </location>
</feature>
<evidence type="ECO:0000256" key="2">
    <source>
        <dbReference type="SAM" id="SignalP"/>
    </source>
</evidence>
<feature type="region of interest" description="Disordered" evidence="1">
    <location>
        <begin position="54"/>
        <end position="79"/>
    </location>
</feature>
<dbReference type="AlphaFoldDB" id="A0A0B4H018"/>
<feature type="signal peptide" evidence="2">
    <location>
        <begin position="1"/>
        <end position="16"/>
    </location>
</feature>